<evidence type="ECO:0000313" key="2">
    <source>
        <dbReference type="EMBL" id="KAF2139692.1"/>
    </source>
</evidence>
<feature type="compositionally biased region" description="Pro residues" evidence="1">
    <location>
        <begin position="79"/>
        <end position="98"/>
    </location>
</feature>
<dbReference type="OrthoDB" id="3946454at2759"/>
<feature type="compositionally biased region" description="Polar residues" evidence="1">
    <location>
        <begin position="22"/>
        <end position="34"/>
    </location>
</feature>
<evidence type="ECO:0000256" key="1">
    <source>
        <dbReference type="SAM" id="MobiDB-lite"/>
    </source>
</evidence>
<name>A0A6A6B6E2_9PEZI</name>
<feature type="region of interest" description="Disordered" evidence="1">
    <location>
        <begin position="1"/>
        <end position="98"/>
    </location>
</feature>
<sequence length="369" mass="39414">MPKRAGGSVRARQRKEREHNTIESSHGTSHSTKPLTKPPPASATHSLLPPTRLPNPIPHPLQEHQSKHTPHKPHTTMPRAPPQPPPPQQQPHAHPSPLPLWQHSTLLFATLSYTSALVQLQRLLRLIQHLPSFPATHAAQLWANLGILRLHLDEPGLACEAFARALAVQSPASAGARAGTHTTAQAAGGEVGVAEAEADSRITRWSDFMHAPVTTTTTSSTPTSPLPLHHFLLGTALAALPAPSARTLRLARAHFAACLAFFASAEGEASVEGEGEGECEVLEFSALGLRGVGVAWGEGEDSATGDGVNGRPWMLERTRVRWNLRVVDAAAGALEAGAGAGEMEQEHRRARALCGLNRLPAGVWWVAPM</sequence>
<dbReference type="EMBL" id="ML995492">
    <property type="protein sequence ID" value="KAF2139692.1"/>
    <property type="molecule type" value="Genomic_DNA"/>
</dbReference>
<organism evidence="2 3">
    <name type="scientific">Aplosporella prunicola CBS 121167</name>
    <dbReference type="NCBI Taxonomy" id="1176127"/>
    <lineage>
        <taxon>Eukaryota</taxon>
        <taxon>Fungi</taxon>
        <taxon>Dikarya</taxon>
        <taxon>Ascomycota</taxon>
        <taxon>Pezizomycotina</taxon>
        <taxon>Dothideomycetes</taxon>
        <taxon>Dothideomycetes incertae sedis</taxon>
        <taxon>Botryosphaeriales</taxon>
        <taxon>Aplosporellaceae</taxon>
        <taxon>Aplosporella</taxon>
    </lineage>
</organism>
<accession>A0A6A6B6E2</accession>
<evidence type="ECO:0000313" key="3">
    <source>
        <dbReference type="Proteomes" id="UP000799438"/>
    </source>
</evidence>
<reference evidence="2" key="1">
    <citation type="journal article" date="2020" name="Stud. Mycol.">
        <title>101 Dothideomycetes genomes: a test case for predicting lifestyles and emergence of pathogens.</title>
        <authorList>
            <person name="Haridas S."/>
            <person name="Albert R."/>
            <person name="Binder M."/>
            <person name="Bloem J."/>
            <person name="Labutti K."/>
            <person name="Salamov A."/>
            <person name="Andreopoulos B."/>
            <person name="Baker S."/>
            <person name="Barry K."/>
            <person name="Bills G."/>
            <person name="Bluhm B."/>
            <person name="Cannon C."/>
            <person name="Castanera R."/>
            <person name="Culley D."/>
            <person name="Daum C."/>
            <person name="Ezra D."/>
            <person name="Gonzalez J."/>
            <person name="Henrissat B."/>
            <person name="Kuo A."/>
            <person name="Liang C."/>
            <person name="Lipzen A."/>
            <person name="Lutzoni F."/>
            <person name="Magnuson J."/>
            <person name="Mondo S."/>
            <person name="Nolan M."/>
            <person name="Ohm R."/>
            <person name="Pangilinan J."/>
            <person name="Park H.-J."/>
            <person name="Ramirez L."/>
            <person name="Alfaro M."/>
            <person name="Sun H."/>
            <person name="Tritt A."/>
            <person name="Yoshinaga Y."/>
            <person name="Zwiers L.-H."/>
            <person name="Turgeon B."/>
            <person name="Goodwin S."/>
            <person name="Spatafora J."/>
            <person name="Crous P."/>
            <person name="Grigoriev I."/>
        </authorList>
    </citation>
    <scope>NUCLEOTIDE SEQUENCE</scope>
    <source>
        <strain evidence="2">CBS 121167</strain>
    </source>
</reference>
<dbReference type="AlphaFoldDB" id="A0A6A6B6E2"/>
<dbReference type="RefSeq" id="XP_033395405.1">
    <property type="nucleotide sequence ID" value="XM_033546958.1"/>
</dbReference>
<keyword evidence="3" id="KW-1185">Reference proteome</keyword>
<dbReference type="GeneID" id="54304465"/>
<dbReference type="Proteomes" id="UP000799438">
    <property type="component" value="Unassembled WGS sequence"/>
</dbReference>
<proteinExistence type="predicted"/>
<protein>
    <submittedName>
        <fullName evidence="2">Uncharacterized protein</fullName>
    </submittedName>
</protein>
<gene>
    <name evidence="2" type="ORF">K452DRAFT_64191</name>
</gene>